<name>A0ABV2IZ56_9HYPH</name>
<dbReference type="RefSeq" id="WP_354556277.1">
    <property type="nucleotide sequence ID" value="NZ_JBEPMB010000002.1"/>
</dbReference>
<protein>
    <recommendedName>
        <fullName evidence="3">Glycosyltransferase 2-like domain-containing protein</fullName>
    </recommendedName>
</protein>
<proteinExistence type="predicted"/>
<evidence type="ECO:0000313" key="1">
    <source>
        <dbReference type="EMBL" id="MET3613769.1"/>
    </source>
</evidence>
<accession>A0ABV2IZ56</accession>
<dbReference type="EMBL" id="JBEPMB010000002">
    <property type="protein sequence ID" value="MET3613769.1"/>
    <property type="molecule type" value="Genomic_DNA"/>
</dbReference>
<gene>
    <name evidence="1" type="ORF">ABID16_002098</name>
</gene>
<comment type="caution">
    <text evidence="1">The sequence shown here is derived from an EMBL/GenBank/DDBJ whole genome shotgun (WGS) entry which is preliminary data.</text>
</comment>
<sequence>MPRLSVLIAPAQASESGLGTLVGSLLADPSLDLEIITTEQAHLPATGDARLTILPAITPGTPQQAIWSALVSASRGDWVTLVKPDDMLEPELAIMVGFLAEANPAADALSWHSLQIDASDPPERRFSVGVPSQYAIINIDKTVMLKAFFMWENSLNVPRMPFGLYHGALKRELALTIVESLAASGRVSPLPASEWSARTIFMANEIAFCERPMSVIAKERFTFDPAGIPTPGFPFHAGIGETAGIAEVQNAVFMEMGAPWGPGAEEAFVRAATIDCLLEIDEEAFAAKCEAYDHAFRLWDGGRHAHLFQPYYAGPQVPDIRRGLHGNMLMVDRFIGKARTAQDFYRVMRSFLAPVRLICGAGAAI</sequence>
<reference evidence="1 2" key="1">
    <citation type="submission" date="2024-06" db="EMBL/GenBank/DDBJ databases">
        <title>Genomic Encyclopedia of Type Strains, Phase IV (KMG-IV): sequencing the most valuable type-strain genomes for metagenomic binning, comparative biology and taxonomic classification.</title>
        <authorList>
            <person name="Goeker M."/>
        </authorList>
    </citation>
    <scope>NUCLEOTIDE SEQUENCE [LARGE SCALE GENOMIC DNA]</scope>
    <source>
        <strain evidence="1 2">DSM 29780</strain>
    </source>
</reference>
<evidence type="ECO:0000313" key="2">
    <source>
        <dbReference type="Proteomes" id="UP001549047"/>
    </source>
</evidence>
<evidence type="ECO:0008006" key="3">
    <source>
        <dbReference type="Google" id="ProtNLM"/>
    </source>
</evidence>
<organism evidence="1 2">
    <name type="scientific">Rhizobium aquaticum</name>
    <dbReference type="NCBI Taxonomy" id="1549636"/>
    <lineage>
        <taxon>Bacteria</taxon>
        <taxon>Pseudomonadati</taxon>
        <taxon>Pseudomonadota</taxon>
        <taxon>Alphaproteobacteria</taxon>
        <taxon>Hyphomicrobiales</taxon>
        <taxon>Rhizobiaceae</taxon>
        <taxon>Rhizobium/Agrobacterium group</taxon>
        <taxon>Rhizobium</taxon>
    </lineage>
</organism>
<keyword evidence="2" id="KW-1185">Reference proteome</keyword>
<dbReference type="Proteomes" id="UP001549047">
    <property type="component" value="Unassembled WGS sequence"/>
</dbReference>